<evidence type="ECO:0000313" key="9">
    <source>
        <dbReference type="Proteomes" id="UP000239366"/>
    </source>
</evidence>
<keyword evidence="4" id="KW-0808">Transferase</keyword>
<keyword evidence="5 8" id="KW-0418">Kinase</keyword>
<dbReference type="SUPFAM" id="SSF55874">
    <property type="entry name" value="ATPase domain of HSP90 chaperone/DNA topoisomerase II/histidine kinase"/>
    <property type="match status" value="1"/>
</dbReference>
<dbReference type="InterPro" id="IPR005467">
    <property type="entry name" value="His_kinase_dom"/>
</dbReference>
<comment type="catalytic activity">
    <reaction evidence="1">
        <text>ATP + protein L-histidine = ADP + protein N-phospho-L-histidine.</text>
        <dbReference type="EC" id="2.7.13.3"/>
    </reaction>
</comment>
<feature type="domain" description="Histidine kinase" evidence="7">
    <location>
        <begin position="316"/>
        <end position="534"/>
    </location>
</feature>
<evidence type="ECO:0000313" key="8">
    <source>
        <dbReference type="EMBL" id="PQJ14872.1"/>
    </source>
</evidence>
<dbReference type="SMART" id="SM00387">
    <property type="entry name" value="HATPase_c"/>
    <property type="match status" value="1"/>
</dbReference>
<dbReference type="Pfam" id="PF00512">
    <property type="entry name" value="HisKA"/>
    <property type="match status" value="1"/>
</dbReference>
<evidence type="ECO:0000256" key="2">
    <source>
        <dbReference type="ARBA" id="ARBA00012438"/>
    </source>
</evidence>
<sequence>MNKKLFVLLVVLMSLSLVGIIFVQGYWIRTSVQNNEEQFSNVVAEVLNNVVEKVEQRELQDYYSQVSELVDSVKRPKSSELQNFFFIDRDISSNEIMFYSHGILEEKYDVSSTLFENGNEIADGSANSSSDATVSNYTTKRTKAIYREEYGLDGKPSQLLPIQRWEKIGNLSQGEKLMMDDVFMQYAKRRPIHKRVETQELDLLIGNELQRLGLDLDYEYGIVSEGYPTRIRSKYFSYNEKSEYKAPIFRDMDSNTAFALMVNFPKKRGFLVNSILGMAMLSLAFTLIIVLAFVSAIYQLIRQKQISEIKSDFINNMTHEFKTPIATINLAVEAIRNPSSIGDQEKVLRYLGMIREENKRMHAQVENVLRISKLEKNQLDIKKERMMMHDLIQTAVDHIQLIVDDRQGKIEVHLESDRDEVLANETHMTNVLVNILDNAVKYSPESPKIEVKTELLKNQILISIKDEGAGMSKTVLKKVFEKFYREHTGNIHNVKGHGLGLAYVKKIVEDHQGEVYAESERGKGSTFYIKLPLI</sequence>
<dbReference type="PROSITE" id="PS50109">
    <property type="entry name" value="HIS_KIN"/>
    <property type="match status" value="1"/>
</dbReference>
<keyword evidence="3" id="KW-0597">Phosphoprotein</keyword>
<dbReference type="Proteomes" id="UP000239366">
    <property type="component" value="Unassembled WGS sequence"/>
</dbReference>
<dbReference type="EC" id="2.7.13.3" evidence="2"/>
<keyword evidence="6" id="KW-0812">Transmembrane</keyword>
<feature type="transmembrane region" description="Helical" evidence="6">
    <location>
        <begin position="270"/>
        <end position="298"/>
    </location>
</feature>
<dbReference type="FunFam" id="3.30.565.10:FF:000006">
    <property type="entry name" value="Sensor histidine kinase WalK"/>
    <property type="match status" value="1"/>
</dbReference>
<dbReference type="GO" id="GO:0030295">
    <property type="term" value="F:protein kinase activator activity"/>
    <property type="evidence" value="ECO:0007669"/>
    <property type="project" value="TreeGrafter"/>
</dbReference>
<dbReference type="RefSeq" id="WP_105000513.1">
    <property type="nucleotide sequence ID" value="NZ_MQVX01000001.1"/>
</dbReference>
<evidence type="ECO:0000256" key="3">
    <source>
        <dbReference type="ARBA" id="ARBA00022553"/>
    </source>
</evidence>
<dbReference type="PANTHER" id="PTHR42878">
    <property type="entry name" value="TWO-COMPONENT HISTIDINE KINASE"/>
    <property type="match status" value="1"/>
</dbReference>
<dbReference type="SMART" id="SM00388">
    <property type="entry name" value="HisKA"/>
    <property type="match status" value="1"/>
</dbReference>
<evidence type="ECO:0000259" key="7">
    <source>
        <dbReference type="PROSITE" id="PS50109"/>
    </source>
</evidence>
<gene>
    <name evidence="8" type="ORF">BST99_03190</name>
</gene>
<dbReference type="CDD" id="cd00082">
    <property type="entry name" value="HisKA"/>
    <property type="match status" value="1"/>
</dbReference>
<evidence type="ECO:0000256" key="5">
    <source>
        <dbReference type="ARBA" id="ARBA00022777"/>
    </source>
</evidence>
<keyword evidence="6" id="KW-1133">Transmembrane helix</keyword>
<evidence type="ECO:0000256" key="6">
    <source>
        <dbReference type="SAM" id="Phobius"/>
    </source>
</evidence>
<dbReference type="GO" id="GO:0000155">
    <property type="term" value="F:phosphorelay sensor kinase activity"/>
    <property type="evidence" value="ECO:0007669"/>
    <property type="project" value="InterPro"/>
</dbReference>
<evidence type="ECO:0000256" key="4">
    <source>
        <dbReference type="ARBA" id="ARBA00022679"/>
    </source>
</evidence>
<comment type="caution">
    <text evidence="8">The sequence shown here is derived from an EMBL/GenBank/DDBJ whole genome shotgun (WGS) entry which is preliminary data.</text>
</comment>
<dbReference type="Pfam" id="PF02518">
    <property type="entry name" value="HATPase_c"/>
    <property type="match status" value="1"/>
</dbReference>
<evidence type="ECO:0000256" key="1">
    <source>
        <dbReference type="ARBA" id="ARBA00000085"/>
    </source>
</evidence>
<organism evidence="8 9">
    <name type="scientific">Aureicoccus marinus</name>
    <dbReference type="NCBI Taxonomy" id="754435"/>
    <lineage>
        <taxon>Bacteria</taxon>
        <taxon>Pseudomonadati</taxon>
        <taxon>Bacteroidota</taxon>
        <taxon>Flavobacteriia</taxon>
        <taxon>Flavobacteriales</taxon>
        <taxon>Flavobacteriaceae</taxon>
        <taxon>Aureicoccus</taxon>
    </lineage>
</organism>
<dbReference type="InterPro" id="IPR050351">
    <property type="entry name" value="BphY/WalK/GraS-like"/>
</dbReference>
<dbReference type="InterPro" id="IPR003661">
    <property type="entry name" value="HisK_dim/P_dom"/>
</dbReference>
<dbReference type="InterPro" id="IPR004358">
    <property type="entry name" value="Sig_transdc_His_kin-like_C"/>
</dbReference>
<dbReference type="GO" id="GO:0000156">
    <property type="term" value="F:phosphorelay response regulator activity"/>
    <property type="evidence" value="ECO:0007669"/>
    <property type="project" value="TreeGrafter"/>
</dbReference>
<dbReference type="InterPro" id="IPR036890">
    <property type="entry name" value="HATPase_C_sf"/>
</dbReference>
<dbReference type="PANTHER" id="PTHR42878:SF13">
    <property type="entry name" value="HISTIDINE KINASE"/>
    <property type="match status" value="1"/>
</dbReference>
<dbReference type="AlphaFoldDB" id="A0A2S7T4K5"/>
<dbReference type="OrthoDB" id="1933776at2"/>
<feature type="transmembrane region" description="Helical" evidence="6">
    <location>
        <begin position="6"/>
        <end position="28"/>
    </location>
</feature>
<keyword evidence="9" id="KW-1185">Reference proteome</keyword>
<accession>A0A2S7T4K5</accession>
<reference evidence="9" key="1">
    <citation type="submission" date="2016-11" db="EMBL/GenBank/DDBJ databases">
        <title>Trade-off between light-utilization and light-protection in marine flavobacteria.</title>
        <authorList>
            <person name="Kumagai Y."/>
            <person name="Yoshizawa S."/>
            <person name="Kogure K."/>
        </authorList>
    </citation>
    <scope>NUCLEOTIDE SEQUENCE [LARGE SCALE GENOMIC DNA]</scope>
    <source>
        <strain evidence="9">SG-18</strain>
    </source>
</reference>
<dbReference type="Gene3D" id="3.30.565.10">
    <property type="entry name" value="Histidine kinase-like ATPase, C-terminal domain"/>
    <property type="match status" value="1"/>
</dbReference>
<dbReference type="InterPro" id="IPR003594">
    <property type="entry name" value="HATPase_dom"/>
</dbReference>
<name>A0A2S7T4K5_9FLAO</name>
<protein>
    <recommendedName>
        <fullName evidence="2">histidine kinase</fullName>
        <ecNumber evidence="2">2.7.13.3</ecNumber>
    </recommendedName>
</protein>
<proteinExistence type="predicted"/>
<dbReference type="InterPro" id="IPR036097">
    <property type="entry name" value="HisK_dim/P_sf"/>
</dbReference>
<dbReference type="Gene3D" id="1.10.287.130">
    <property type="match status" value="1"/>
</dbReference>
<dbReference type="PRINTS" id="PR00344">
    <property type="entry name" value="BCTRLSENSOR"/>
</dbReference>
<dbReference type="EMBL" id="MQVX01000001">
    <property type="protein sequence ID" value="PQJ14872.1"/>
    <property type="molecule type" value="Genomic_DNA"/>
</dbReference>
<keyword evidence="6" id="KW-0472">Membrane</keyword>
<dbReference type="SUPFAM" id="SSF47384">
    <property type="entry name" value="Homodimeric domain of signal transducing histidine kinase"/>
    <property type="match status" value="1"/>
</dbReference>
<dbReference type="GO" id="GO:0007234">
    <property type="term" value="P:osmosensory signaling via phosphorelay pathway"/>
    <property type="evidence" value="ECO:0007669"/>
    <property type="project" value="TreeGrafter"/>
</dbReference>